<comment type="caution">
    <text evidence="3">The sequence shown here is derived from an EMBL/GenBank/DDBJ whole genome shotgun (WGS) entry which is preliminary data.</text>
</comment>
<dbReference type="Pfam" id="PF13519">
    <property type="entry name" value="VWA_2"/>
    <property type="match status" value="1"/>
</dbReference>
<dbReference type="SUPFAM" id="SSF53300">
    <property type="entry name" value="vWA-like"/>
    <property type="match status" value="1"/>
</dbReference>
<feature type="signal peptide" evidence="1">
    <location>
        <begin position="1"/>
        <end position="19"/>
    </location>
</feature>
<keyword evidence="4" id="KW-1185">Reference proteome</keyword>
<feature type="domain" description="VWFA" evidence="2">
    <location>
        <begin position="328"/>
        <end position="438"/>
    </location>
</feature>
<dbReference type="InterPro" id="IPR002035">
    <property type="entry name" value="VWF_A"/>
</dbReference>
<dbReference type="CDD" id="cd00198">
    <property type="entry name" value="vWFA"/>
    <property type="match status" value="1"/>
</dbReference>
<feature type="chain" id="PRO_5042144163" description="VWFA domain-containing protein" evidence="1">
    <location>
        <begin position="20"/>
        <end position="664"/>
    </location>
</feature>
<gene>
    <name evidence="3" type="ORF">NEMBOFW57_003596</name>
</gene>
<sequence length="664" mass="69316">MASVLLLSLLSALPTPALGFGTATGVLGQQAEHERITRAALHCTGDVVNAECFSPESLDFLAGTPGTFGAVGNPDNIVDWSADLGEPSEAHCDDADFLDVEGIVYPRSRAQATTVLLQCVTHIHGRFQQGLAAAAEILDADGYIDPDKAKIPLTGCSTSSGIQSSTAKCTALLGFGRALHGVQDFYSHSNWADHANPNVSLGLANPPGLGYTFLADFLDSRFIGPPFIPHNLTTGCFAGFRHDETEGEGVCTGRVTHHALNKDGGFVNAGDYGGTGASNPDFGPRDTTENFRRAVVAAEKETRRQWRTFRDALIGTHGDDCNGRKIGIVVDSSGSNQDTDPSNLRISAATQINAQLITANQAAANPNAKPDLVTVIDFDESASVIYPLGDPSGADFSSIDSSGGTYIAGGIAAAIDEITADTKYKTRGRSGIIVLTDGDDGAEAARLVQLARAWANGIKVSFGFLAPIAIPVTNPRRRGEGNSAGLLPRQSSSDEVLVAILKTGGLYATIDSAAAQLGFVDLVFANGITDANDGRSATPLVKGLGVLGLVQEESTGRYFSYRVSAFEDVTINLGARSSQCQFTAKLTAVEFGVVVANTSFSAATSGAANILDYGASTSGLLELEVTASGPAAGDDGNFDCFILDDDGQFILDHGGQFHHYIINA</sequence>
<evidence type="ECO:0000313" key="4">
    <source>
        <dbReference type="Proteomes" id="UP001197093"/>
    </source>
</evidence>
<accession>A0AAD4F6B7</accession>
<dbReference type="InterPro" id="IPR036465">
    <property type="entry name" value="vWFA_dom_sf"/>
</dbReference>
<dbReference type="Gene3D" id="3.40.50.410">
    <property type="entry name" value="von Willebrand factor, type A domain"/>
    <property type="match status" value="1"/>
</dbReference>
<dbReference type="AlphaFoldDB" id="A0AAD4F6B7"/>
<dbReference type="Proteomes" id="UP001197093">
    <property type="component" value="Unassembled WGS sequence"/>
</dbReference>
<reference evidence="3" key="1">
    <citation type="submission" date="2023-02" db="EMBL/GenBank/DDBJ databases">
        <authorList>
            <person name="Palmer J.M."/>
        </authorList>
    </citation>
    <scope>NUCLEOTIDE SEQUENCE</scope>
    <source>
        <strain evidence="3">FW57</strain>
    </source>
</reference>
<evidence type="ECO:0000313" key="3">
    <source>
        <dbReference type="EMBL" id="KAG7293544.1"/>
    </source>
</evidence>
<organism evidence="3 4">
    <name type="scientific">Staphylotrichum longicolle</name>
    <dbReference type="NCBI Taxonomy" id="669026"/>
    <lineage>
        <taxon>Eukaryota</taxon>
        <taxon>Fungi</taxon>
        <taxon>Dikarya</taxon>
        <taxon>Ascomycota</taxon>
        <taxon>Pezizomycotina</taxon>
        <taxon>Sordariomycetes</taxon>
        <taxon>Sordariomycetidae</taxon>
        <taxon>Sordariales</taxon>
        <taxon>Chaetomiaceae</taxon>
        <taxon>Staphylotrichum</taxon>
    </lineage>
</organism>
<name>A0AAD4F6B7_9PEZI</name>
<proteinExistence type="predicted"/>
<dbReference type="EMBL" id="JAHCVI010000001">
    <property type="protein sequence ID" value="KAG7293544.1"/>
    <property type="molecule type" value="Genomic_DNA"/>
</dbReference>
<evidence type="ECO:0000256" key="1">
    <source>
        <dbReference type="SAM" id="SignalP"/>
    </source>
</evidence>
<protein>
    <recommendedName>
        <fullName evidence="2">VWFA domain-containing protein</fullName>
    </recommendedName>
</protein>
<keyword evidence="1" id="KW-0732">Signal</keyword>
<evidence type="ECO:0000259" key="2">
    <source>
        <dbReference type="Pfam" id="PF13519"/>
    </source>
</evidence>